<evidence type="ECO:0000313" key="4">
    <source>
        <dbReference type="Proteomes" id="UP000006860"/>
    </source>
</evidence>
<sequence length="307" mass="34460">MPNRLSANAFSNDANASFPDESDKAEPAGERPSPVAVNLLERLSLSQMTTKRWAIEQELWACRRLGLRHIGLWRLKCEDLGEDNVAALLCEHGLTASSISWIGGFTCPNGYLLRDTLEESEEVIQFASWVGASNVVVATGEQGRHILSHATRLAVSSLRRLGDLAGEKGVHLAVMPMTPSTAHGWTFLHSLRKCQDLLELCDHPHVGLCLNSYHLLQKRNWRQELTEAIDHVKLIRLCDGPTTKRPRKQCLPLDGRMPLLSLVEHLERSGYSGLYEIDTWNDDVWQTEDLAPFQRSIDALASHFRPE</sequence>
<proteinExistence type="predicted"/>
<dbReference type="EMBL" id="CP002546">
    <property type="protein sequence ID" value="ADY61095.1"/>
    <property type="molecule type" value="Genomic_DNA"/>
</dbReference>
<keyword evidence="3" id="KW-0413">Isomerase</keyword>
<evidence type="ECO:0000259" key="2">
    <source>
        <dbReference type="Pfam" id="PF01261"/>
    </source>
</evidence>
<dbReference type="PANTHER" id="PTHR12110:SF52">
    <property type="entry name" value="XYLOSE ISOMERASE"/>
    <property type="match status" value="1"/>
</dbReference>
<dbReference type="GO" id="GO:0016853">
    <property type="term" value="F:isomerase activity"/>
    <property type="evidence" value="ECO:0007669"/>
    <property type="project" value="UniProtKB-KW"/>
</dbReference>
<organism evidence="3 4">
    <name type="scientific">Rubinisphaera brasiliensis (strain ATCC 49424 / DSM 5305 / JCM 21570 / IAM 15109 / NBRC 103401 / IFAM 1448)</name>
    <name type="common">Planctomyces brasiliensis</name>
    <dbReference type="NCBI Taxonomy" id="756272"/>
    <lineage>
        <taxon>Bacteria</taxon>
        <taxon>Pseudomonadati</taxon>
        <taxon>Planctomycetota</taxon>
        <taxon>Planctomycetia</taxon>
        <taxon>Planctomycetales</taxon>
        <taxon>Planctomycetaceae</taxon>
        <taxon>Rubinisphaera</taxon>
    </lineage>
</organism>
<accession>F0SN66</accession>
<dbReference type="Proteomes" id="UP000006860">
    <property type="component" value="Chromosome"/>
</dbReference>
<dbReference type="SUPFAM" id="SSF51658">
    <property type="entry name" value="Xylose isomerase-like"/>
    <property type="match status" value="1"/>
</dbReference>
<dbReference type="HOGENOM" id="CLU_058777_0_0_0"/>
<reference evidence="4" key="1">
    <citation type="submission" date="2011-02" db="EMBL/GenBank/DDBJ databases">
        <title>The complete genome of Planctomyces brasiliensis DSM 5305.</title>
        <authorList>
            <person name="Lucas S."/>
            <person name="Copeland A."/>
            <person name="Lapidus A."/>
            <person name="Bruce D."/>
            <person name="Goodwin L."/>
            <person name="Pitluck S."/>
            <person name="Kyrpides N."/>
            <person name="Mavromatis K."/>
            <person name="Pagani I."/>
            <person name="Ivanova N."/>
            <person name="Ovchinnikova G."/>
            <person name="Lu M."/>
            <person name="Detter J.C."/>
            <person name="Han C."/>
            <person name="Land M."/>
            <person name="Hauser L."/>
            <person name="Markowitz V."/>
            <person name="Cheng J.-F."/>
            <person name="Hugenholtz P."/>
            <person name="Woyke T."/>
            <person name="Wu D."/>
            <person name="Tindall B."/>
            <person name="Pomrenke H.G."/>
            <person name="Brambilla E."/>
            <person name="Klenk H.-P."/>
            <person name="Eisen J.A."/>
        </authorList>
    </citation>
    <scope>NUCLEOTIDE SEQUENCE [LARGE SCALE GENOMIC DNA]</scope>
    <source>
        <strain evidence="4">ATCC 49424 / DSM 5305 / JCM 21570 / NBRC 103401 / IFAM 1448</strain>
    </source>
</reference>
<dbReference type="Gene3D" id="3.20.20.150">
    <property type="entry name" value="Divalent-metal-dependent TIM barrel enzymes"/>
    <property type="match status" value="1"/>
</dbReference>
<evidence type="ECO:0000313" key="3">
    <source>
        <dbReference type="EMBL" id="ADY61095.1"/>
    </source>
</evidence>
<dbReference type="InterPro" id="IPR036237">
    <property type="entry name" value="Xyl_isomerase-like_sf"/>
</dbReference>
<dbReference type="InterPro" id="IPR013022">
    <property type="entry name" value="Xyl_isomerase-like_TIM-brl"/>
</dbReference>
<dbReference type="Pfam" id="PF01261">
    <property type="entry name" value="AP_endonuc_2"/>
    <property type="match status" value="1"/>
</dbReference>
<keyword evidence="4" id="KW-1185">Reference proteome</keyword>
<protein>
    <submittedName>
        <fullName evidence="3">Xylose isomerase domain-containing protein TIM barrel</fullName>
    </submittedName>
</protein>
<feature type="compositionally biased region" description="Low complexity" evidence="1">
    <location>
        <begin position="1"/>
        <end position="18"/>
    </location>
</feature>
<dbReference type="eggNOG" id="COG1082">
    <property type="taxonomic scope" value="Bacteria"/>
</dbReference>
<feature type="domain" description="Xylose isomerase-like TIM barrel" evidence="2">
    <location>
        <begin position="62"/>
        <end position="300"/>
    </location>
</feature>
<dbReference type="STRING" id="756272.Plabr_3498"/>
<dbReference type="PANTHER" id="PTHR12110">
    <property type="entry name" value="HYDROXYPYRUVATE ISOMERASE"/>
    <property type="match status" value="1"/>
</dbReference>
<name>F0SN66_RUBBR</name>
<evidence type="ECO:0000256" key="1">
    <source>
        <dbReference type="SAM" id="MobiDB-lite"/>
    </source>
</evidence>
<gene>
    <name evidence="3" type="ordered locus">Plabr_3498</name>
</gene>
<dbReference type="KEGG" id="pbs:Plabr_3498"/>
<feature type="region of interest" description="Disordered" evidence="1">
    <location>
        <begin position="1"/>
        <end position="32"/>
    </location>
</feature>
<dbReference type="AlphaFoldDB" id="F0SN66"/>
<dbReference type="InterPro" id="IPR050312">
    <property type="entry name" value="IolE/XylAMocC-like"/>
</dbReference>